<keyword evidence="8" id="KW-0472">Membrane</keyword>
<evidence type="ECO:0000256" key="3">
    <source>
        <dbReference type="ARBA" id="ARBA00022737"/>
    </source>
</evidence>
<keyword evidence="11" id="KW-1185">Reference proteome</keyword>
<feature type="repeat" description="TPR" evidence="6">
    <location>
        <begin position="86"/>
        <end position="119"/>
    </location>
</feature>
<evidence type="ECO:0000313" key="10">
    <source>
        <dbReference type="EMBL" id="MDF0705769.1"/>
    </source>
</evidence>
<proteinExistence type="inferred from homology"/>
<dbReference type="Proteomes" id="UP001217083">
    <property type="component" value="Unassembled WGS sequence"/>
</dbReference>
<dbReference type="InterPro" id="IPR051476">
    <property type="entry name" value="Bac_ResReg_Asp_Phosphatase"/>
</dbReference>
<gene>
    <name evidence="10" type="ORF">PY091_00990</name>
</gene>
<protein>
    <recommendedName>
        <fullName evidence="12">HTH luxR-type domain-containing protein</fullName>
    </recommendedName>
</protein>
<feature type="chain" id="PRO_5047216618" description="HTH luxR-type domain-containing protein" evidence="9">
    <location>
        <begin position="26"/>
        <end position="630"/>
    </location>
</feature>
<evidence type="ECO:0000313" key="11">
    <source>
        <dbReference type="Proteomes" id="UP001217083"/>
    </source>
</evidence>
<feature type="signal peptide" evidence="9">
    <location>
        <begin position="1"/>
        <end position="25"/>
    </location>
</feature>
<evidence type="ECO:0000256" key="8">
    <source>
        <dbReference type="SAM" id="Phobius"/>
    </source>
</evidence>
<organism evidence="10 11">
    <name type="scientific">Flagellimonas okinawensis</name>
    <dbReference type="NCBI Taxonomy" id="3031324"/>
    <lineage>
        <taxon>Bacteria</taxon>
        <taxon>Pseudomonadati</taxon>
        <taxon>Bacteroidota</taxon>
        <taxon>Flavobacteriia</taxon>
        <taxon>Flavobacteriales</taxon>
        <taxon>Flavobacteriaceae</taxon>
        <taxon>Flagellimonas</taxon>
    </lineage>
</organism>
<dbReference type="PANTHER" id="PTHR46630">
    <property type="entry name" value="TETRATRICOPEPTIDE REPEAT PROTEIN 29"/>
    <property type="match status" value="1"/>
</dbReference>
<feature type="coiled-coil region" evidence="7">
    <location>
        <begin position="409"/>
        <end position="438"/>
    </location>
</feature>
<evidence type="ECO:0000256" key="2">
    <source>
        <dbReference type="ARBA" id="ARBA00022490"/>
    </source>
</evidence>
<keyword evidence="8" id="KW-0812">Transmembrane</keyword>
<comment type="subcellular location">
    <subcellularLocation>
        <location evidence="1">Cytoplasm</location>
    </subcellularLocation>
</comment>
<evidence type="ECO:0000256" key="7">
    <source>
        <dbReference type="SAM" id="Coils"/>
    </source>
</evidence>
<evidence type="ECO:0000256" key="9">
    <source>
        <dbReference type="SAM" id="SignalP"/>
    </source>
</evidence>
<accession>A0ABT5XIP6</accession>
<dbReference type="Gene3D" id="1.25.40.10">
    <property type="entry name" value="Tetratricopeptide repeat domain"/>
    <property type="match status" value="2"/>
</dbReference>
<dbReference type="SMART" id="SM00028">
    <property type="entry name" value="TPR"/>
    <property type="match status" value="4"/>
</dbReference>
<evidence type="ECO:0000256" key="5">
    <source>
        <dbReference type="ARBA" id="ARBA00038253"/>
    </source>
</evidence>
<evidence type="ECO:0008006" key="12">
    <source>
        <dbReference type="Google" id="ProtNLM"/>
    </source>
</evidence>
<feature type="transmembrane region" description="Helical" evidence="8">
    <location>
        <begin position="448"/>
        <end position="467"/>
    </location>
</feature>
<dbReference type="EMBL" id="JARFVA010000001">
    <property type="protein sequence ID" value="MDF0705769.1"/>
    <property type="molecule type" value="Genomic_DNA"/>
</dbReference>
<dbReference type="InterPro" id="IPR019734">
    <property type="entry name" value="TPR_rpt"/>
</dbReference>
<evidence type="ECO:0000256" key="1">
    <source>
        <dbReference type="ARBA" id="ARBA00004496"/>
    </source>
</evidence>
<keyword evidence="3" id="KW-0677">Repeat</keyword>
<dbReference type="InterPro" id="IPR011990">
    <property type="entry name" value="TPR-like_helical_dom_sf"/>
</dbReference>
<comment type="caution">
    <text evidence="10">The sequence shown here is derived from an EMBL/GenBank/DDBJ whole genome shotgun (WGS) entry which is preliminary data.</text>
</comment>
<keyword evidence="4 6" id="KW-0802">TPR repeat</keyword>
<sequence length="630" mass="72333">MRKSVLQLFLVFVLAPSLSFGQYDASPQQIDSLLEELASTPVDSSRTPILVNLWRAHINRDIDKAFGYADQLIALGKQLDNVPIQHTGYQRMGIAYSYIDDYPSSNTYYRKAMELSEKYQRYNSTAAMQINIAINHSIMNQQDSTLMYANKAIENFAKDNDSTGIGACYSVISGVYFNKGQYQLSLENSIKAMGIAERHNDHRNMKDAIRNIYKNYLKMKDTTNTVRYLKRLMQLNRADNDKHGLISDLTNLGTLYTNKNDSLEVAKKMLDESWELSQDMKFPSGQVSALYGLGKYHAKKDNLFEAQTSFKKSMALADSLEQIGNVVNNQLELAKIAIRENDMNNAASWANQALSLSKEKDFLEQQAQAYQLLSEIAMQQNRQSIALSYFKQYKMLNDSIYNIENGQRLSELQTIYETEKKEAEIALQQEEINTLNAKAKVDKLTKGLYAGGMASALALSGLLVFGYRQRMKKNKIAREKQEEIYKQEIAHKKKELASQTLHLVQKNTFIQELMENLENIKNSPEKFKMEFRRIVMLLKKENASDKDWEVFKTYFAEVHNDYDQKLKTIYPDISEKEIRLAAFLRMNLTTKEIAATLNVLPDSILKSKYRLKKKLALDKETDLSEFLNSL</sequence>
<dbReference type="SUPFAM" id="SSF48452">
    <property type="entry name" value="TPR-like"/>
    <property type="match status" value="2"/>
</dbReference>
<dbReference type="SUPFAM" id="SSF46894">
    <property type="entry name" value="C-terminal effector domain of the bipartite response regulators"/>
    <property type="match status" value="1"/>
</dbReference>
<keyword evidence="7" id="KW-0175">Coiled coil</keyword>
<dbReference type="PANTHER" id="PTHR46630:SF1">
    <property type="entry name" value="TETRATRICOPEPTIDE REPEAT PROTEIN 29"/>
    <property type="match status" value="1"/>
</dbReference>
<keyword evidence="8" id="KW-1133">Transmembrane helix</keyword>
<reference evidence="10 11" key="1">
    <citation type="submission" date="2023-03" db="EMBL/GenBank/DDBJ databases">
        <title>Muricauda XX sp. nov. and Muricauda XXX sp. nov., two novel species isolated from Okinawa Trough.</title>
        <authorList>
            <person name="Cao W."/>
            <person name="Deng X."/>
        </authorList>
    </citation>
    <scope>NUCLEOTIDE SEQUENCE [LARGE SCALE GENOMIC DNA]</scope>
    <source>
        <strain evidence="10 11">81s02</strain>
    </source>
</reference>
<dbReference type="PROSITE" id="PS50005">
    <property type="entry name" value="TPR"/>
    <property type="match status" value="1"/>
</dbReference>
<dbReference type="RefSeq" id="WP_275647886.1">
    <property type="nucleotide sequence ID" value="NZ_JARFVA010000001.1"/>
</dbReference>
<comment type="similarity">
    <text evidence="5">Belongs to the Rap family.</text>
</comment>
<evidence type="ECO:0000256" key="6">
    <source>
        <dbReference type="PROSITE-ProRule" id="PRU00339"/>
    </source>
</evidence>
<dbReference type="InterPro" id="IPR016032">
    <property type="entry name" value="Sig_transdc_resp-reg_C-effctor"/>
</dbReference>
<keyword evidence="2" id="KW-0963">Cytoplasm</keyword>
<evidence type="ECO:0000256" key="4">
    <source>
        <dbReference type="ARBA" id="ARBA00022803"/>
    </source>
</evidence>
<keyword evidence="9" id="KW-0732">Signal</keyword>
<name>A0ABT5XIP6_9FLAO</name>